<accession>A0A6H5HFZ9</accession>
<feature type="region of interest" description="Disordered" evidence="1">
    <location>
        <begin position="1"/>
        <end position="20"/>
    </location>
</feature>
<proteinExistence type="predicted"/>
<sequence>MRRAPKSYQPPPRVHPKHWEPLRLQLPTRGAEALFSIIQKRFSKRTGKSSHGIRSFSRRRICTGSSATVADRMRSLTDVNVVSRAQSVFSVEEATGEKISRSRLLGTIVIRIRRAADQTQFMV</sequence>
<dbReference type="EMBL" id="CADCXU010028859">
    <property type="protein sequence ID" value="CAB0015288.1"/>
    <property type="molecule type" value="Genomic_DNA"/>
</dbReference>
<dbReference type="AlphaFoldDB" id="A0A6H5HFZ9"/>
<organism evidence="2 3">
    <name type="scientific">Nesidiocoris tenuis</name>
    <dbReference type="NCBI Taxonomy" id="355587"/>
    <lineage>
        <taxon>Eukaryota</taxon>
        <taxon>Metazoa</taxon>
        <taxon>Ecdysozoa</taxon>
        <taxon>Arthropoda</taxon>
        <taxon>Hexapoda</taxon>
        <taxon>Insecta</taxon>
        <taxon>Pterygota</taxon>
        <taxon>Neoptera</taxon>
        <taxon>Paraneoptera</taxon>
        <taxon>Hemiptera</taxon>
        <taxon>Heteroptera</taxon>
        <taxon>Panheteroptera</taxon>
        <taxon>Cimicomorpha</taxon>
        <taxon>Miridae</taxon>
        <taxon>Dicyphina</taxon>
        <taxon>Nesidiocoris</taxon>
    </lineage>
</organism>
<gene>
    <name evidence="2" type="ORF">NTEN_LOCUS19628</name>
</gene>
<keyword evidence="3" id="KW-1185">Reference proteome</keyword>
<evidence type="ECO:0000256" key="1">
    <source>
        <dbReference type="SAM" id="MobiDB-lite"/>
    </source>
</evidence>
<evidence type="ECO:0000313" key="2">
    <source>
        <dbReference type="EMBL" id="CAB0015288.1"/>
    </source>
</evidence>
<protein>
    <submittedName>
        <fullName evidence="2">Uncharacterized protein</fullName>
    </submittedName>
</protein>
<name>A0A6H5HFZ9_9HEMI</name>
<dbReference type="Proteomes" id="UP000479000">
    <property type="component" value="Unassembled WGS sequence"/>
</dbReference>
<evidence type="ECO:0000313" key="3">
    <source>
        <dbReference type="Proteomes" id="UP000479000"/>
    </source>
</evidence>
<reference evidence="2 3" key="1">
    <citation type="submission" date="2020-02" db="EMBL/GenBank/DDBJ databases">
        <authorList>
            <person name="Ferguson B K."/>
        </authorList>
    </citation>
    <scope>NUCLEOTIDE SEQUENCE [LARGE SCALE GENOMIC DNA]</scope>
</reference>